<proteinExistence type="predicted"/>
<dbReference type="AlphaFoldDB" id="A0A7W8NLZ5"/>
<evidence type="ECO:0000313" key="5">
    <source>
        <dbReference type="Proteomes" id="UP000619376"/>
    </source>
</evidence>
<reference evidence="3 4" key="3">
    <citation type="submission" date="2020-08" db="EMBL/GenBank/DDBJ databases">
        <title>Genomic Encyclopedia of Type Strains, Phase IV (KMG-IV): sequencing the most valuable type-strain genomes for metagenomic binning, comparative biology and taxonomic classification.</title>
        <authorList>
            <person name="Goeker M."/>
        </authorList>
    </citation>
    <scope>NUCLEOTIDE SEQUENCE [LARGE SCALE GENOMIC DNA]</scope>
    <source>
        <strain evidence="3 4">DSM 27521</strain>
    </source>
</reference>
<comment type="caution">
    <text evidence="3">The sequence shown here is derived from an EMBL/GenBank/DDBJ whole genome shotgun (WGS) entry which is preliminary data.</text>
</comment>
<dbReference type="EMBL" id="BNAJ01000001">
    <property type="protein sequence ID" value="GHF30916.1"/>
    <property type="molecule type" value="Genomic_DNA"/>
</dbReference>
<feature type="transmembrane region" description="Helical" evidence="1">
    <location>
        <begin position="37"/>
        <end position="54"/>
    </location>
</feature>
<dbReference type="RefSeq" id="WP_184109441.1">
    <property type="nucleotide sequence ID" value="NZ_BNAJ01000001.1"/>
</dbReference>
<feature type="transmembrane region" description="Helical" evidence="1">
    <location>
        <begin position="12"/>
        <end position="31"/>
    </location>
</feature>
<name>A0A7W8NLZ5_9DEIO</name>
<keyword evidence="1" id="KW-1133">Transmembrane helix</keyword>
<evidence type="ECO:0000313" key="4">
    <source>
        <dbReference type="Proteomes" id="UP000539473"/>
    </source>
</evidence>
<keyword evidence="5" id="KW-1185">Reference proteome</keyword>
<reference evidence="2" key="4">
    <citation type="submission" date="2024-05" db="EMBL/GenBank/DDBJ databases">
        <authorList>
            <person name="Sun Q."/>
            <person name="Zhou Y."/>
        </authorList>
    </citation>
    <scope>NUCLEOTIDE SEQUENCE</scope>
    <source>
        <strain evidence="2">CGMCC 1.18437</strain>
    </source>
</reference>
<evidence type="ECO:0000313" key="3">
    <source>
        <dbReference type="EMBL" id="MBB5375214.1"/>
    </source>
</evidence>
<protein>
    <submittedName>
        <fullName evidence="3">Uncharacterized protein</fullName>
    </submittedName>
</protein>
<dbReference type="Proteomes" id="UP000539473">
    <property type="component" value="Unassembled WGS sequence"/>
</dbReference>
<evidence type="ECO:0000313" key="2">
    <source>
        <dbReference type="EMBL" id="GHF30916.1"/>
    </source>
</evidence>
<sequence>MTAPTPRPDAWTAVSLGLLAVLAVLLLLPLLGGPLPSPWVVAALLLARLGVQVLRARTDERLRRPASWAFDLILIGLLFYTLANPPVR</sequence>
<dbReference type="Proteomes" id="UP000619376">
    <property type="component" value="Unassembled WGS sequence"/>
</dbReference>
<reference evidence="5" key="2">
    <citation type="journal article" date="2019" name="Int. J. Syst. Evol. Microbiol.">
        <title>The Global Catalogue of Microorganisms (GCM) 10K type strain sequencing project: providing services to taxonomists for standard genome sequencing and annotation.</title>
        <authorList>
            <consortium name="The Broad Institute Genomics Platform"/>
            <consortium name="The Broad Institute Genome Sequencing Center for Infectious Disease"/>
            <person name="Wu L."/>
            <person name="Ma J."/>
        </authorList>
    </citation>
    <scope>NUCLEOTIDE SEQUENCE [LARGE SCALE GENOMIC DNA]</scope>
    <source>
        <strain evidence="5">CGMCC 1.18437</strain>
    </source>
</reference>
<evidence type="ECO:0000256" key="1">
    <source>
        <dbReference type="SAM" id="Phobius"/>
    </source>
</evidence>
<feature type="transmembrane region" description="Helical" evidence="1">
    <location>
        <begin position="66"/>
        <end position="83"/>
    </location>
</feature>
<reference evidence="2" key="1">
    <citation type="journal article" date="2014" name="Int. J. Syst. Evol. Microbiol.">
        <title>Complete genome of a new Firmicutes species belonging to the dominant human colonic microbiota ('Ruminococcus bicirculans') reveals two chromosomes and a selective capacity to utilize plant glucans.</title>
        <authorList>
            <consortium name="NISC Comparative Sequencing Program"/>
            <person name="Wegmann U."/>
            <person name="Louis P."/>
            <person name="Goesmann A."/>
            <person name="Henrissat B."/>
            <person name="Duncan S.H."/>
            <person name="Flint H.J."/>
        </authorList>
    </citation>
    <scope>NUCLEOTIDE SEQUENCE</scope>
    <source>
        <strain evidence="2">CGMCC 1.18437</strain>
    </source>
</reference>
<organism evidence="3 4">
    <name type="scientific">Deinococcus metalli</name>
    <dbReference type="NCBI Taxonomy" id="1141878"/>
    <lineage>
        <taxon>Bacteria</taxon>
        <taxon>Thermotogati</taxon>
        <taxon>Deinococcota</taxon>
        <taxon>Deinococci</taxon>
        <taxon>Deinococcales</taxon>
        <taxon>Deinococcaceae</taxon>
        <taxon>Deinococcus</taxon>
    </lineage>
</organism>
<keyword evidence="1" id="KW-0472">Membrane</keyword>
<gene>
    <name evidence="2" type="ORF">GCM10017781_03830</name>
    <name evidence="3" type="ORF">HNQ07_000658</name>
</gene>
<dbReference type="EMBL" id="JACHFK010000001">
    <property type="protein sequence ID" value="MBB5375214.1"/>
    <property type="molecule type" value="Genomic_DNA"/>
</dbReference>
<accession>A0A7W8NLZ5</accession>
<keyword evidence="1" id="KW-0812">Transmembrane</keyword>